<gene>
    <name evidence="1" type="ORF">BJ998_002632</name>
</gene>
<evidence type="ECO:0000313" key="1">
    <source>
        <dbReference type="EMBL" id="MBB5891436.1"/>
    </source>
</evidence>
<evidence type="ECO:0000313" key="2">
    <source>
        <dbReference type="Proteomes" id="UP000585638"/>
    </source>
</evidence>
<dbReference type="EMBL" id="JACHIR010000001">
    <property type="protein sequence ID" value="MBB5891436.1"/>
    <property type="molecule type" value="Genomic_DNA"/>
</dbReference>
<comment type="caution">
    <text evidence="1">The sequence shown here is derived from an EMBL/GenBank/DDBJ whole genome shotgun (WGS) entry which is preliminary data.</text>
</comment>
<reference evidence="1 2" key="1">
    <citation type="submission" date="2020-08" db="EMBL/GenBank/DDBJ databases">
        <title>Sequencing the genomes of 1000 actinobacteria strains.</title>
        <authorList>
            <person name="Klenk H.-P."/>
        </authorList>
    </citation>
    <scope>NUCLEOTIDE SEQUENCE [LARGE SCALE GENOMIC DNA]</scope>
    <source>
        <strain evidence="1 2">DSM 43851</strain>
    </source>
</reference>
<name>A0A7W9KF40_9PSEU</name>
<accession>A0A7W9KF40</accession>
<sequence>MAYRTSASENMAAIGLPPMSAGTASLNLPAQSITTYVFHAG</sequence>
<dbReference type="InterPro" id="IPR013780">
    <property type="entry name" value="Glyco_hydro_b"/>
</dbReference>
<dbReference type="Proteomes" id="UP000585638">
    <property type="component" value="Unassembled WGS sequence"/>
</dbReference>
<proteinExistence type="predicted"/>
<keyword evidence="2" id="KW-1185">Reference proteome</keyword>
<dbReference type="AlphaFoldDB" id="A0A7W9KF40"/>
<dbReference type="Gene3D" id="2.60.40.1180">
    <property type="entry name" value="Golgi alpha-mannosidase II"/>
    <property type="match status" value="1"/>
</dbReference>
<protein>
    <submittedName>
        <fullName evidence="1">Uncharacterized protein</fullName>
    </submittedName>
</protein>
<organism evidence="1 2">
    <name type="scientific">Kutzneria kofuensis</name>
    <dbReference type="NCBI Taxonomy" id="103725"/>
    <lineage>
        <taxon>Bacteria</taxon>
        <taxon>Bacillati</taxon>
        <taxon>Actinomycetota</taxon>
        <taxon>Actinomycetes</taxon>
        <taxon>Pseudonocardiales</taxon>
        <taxon>Pseudonocardiaceae</taxon>
        <taxon>Kutzneria</taxon>
    </lineage>
</organism>